<accession>A0A974I0H4</accession>
<dbReference type="EMBL" id="CM004467">
    <property type="protein sequence ID" value="OCT96845.1"/>
    <property type="molecule type" value="Genomic_DNA"/>
</dbReference>
<name>A0A974I0H4_XENLA</name>
<dbReference type="AlphaFoldDB" id="A0A974I0H4"/>
<gene>
    <name evidence="1" type="ORF">XELAEV_18009062mg</name>
</gene>
<dbReference type="Proteomes" id="UP000694892">
    <property type="component" value="Chromosome 1S"/>
</dbReference>
<protein>
    <submittedName>
        <fullName evidence="1">Uncharacterized protein</fullName>
    </submittedName>
</protein>
<proteinExistence type="predicted"/>
<reference evidence="2" key="1">
    <citation type="journal article" date="2016" name="Nature">
        <title>Genome evolution in the allotetraploid frog Xenopus laevis.</title>
        <authorList>
            <person name="Session A.M."/>
            <person name="Uno Y."/>
            <person name="Kwon T."/>
            <person name="Chapman J.A."/>
            <person name="Toyoda A."/>
            <person name="Takahashi S."/>
            <person name="Fukui A."/>
            <person name="Hikosaka A."/>
            <person name="Suzuki A."/>
            <person name="Kondo M."/>
            <person name="van Heeringen S.J."/>
            <person name="Quigley I."/>
            <person name="Heinz S."/>
            <person name="Ogino H."/>
            <person name="Ochi H."/>
            <person name="Hellsten U."/>
            <person name="Lyons J.B."/>
            <person name="Simakov O."/>
            <person name="Putnam N."/>
            <person name="Stites J."/>
            <person name="Kuroki Y."/>
            <person name="Tanaka T."/>
            <person name="Michiue T."/>
            <person name="Watanabe M."/>
            <person name="Bogdanovic O."/>
            <person name="Lister R."/>
            <person name="Georgiou G."/>
            <person name="Paranjpe S.S."/>
            <person name="van Kruijsbergen I."/>
            <person name="Shu S."/>
            <person name="Carlson J."/>
            <person name="Kinoshita T."/>
            <person name="Ohta Y."/>
            <person name="Mawaribuchi S."/>
            <person name="Jenkins J."/>
            <person name="Grimwood J."/>
            <person name="Schmutz J."/>
            <person name="Mitros T."/>
            <person name="Mozaffari S.V."/>
            <person name="Suzuki Y."/>
            <person name="Haramoto Y."/>
            <person name="Yamamoto T.S."/>
            <person name="Takagi C."/>
            <person name="Heald R."/>
            <person name="Miller K."/>
            <person name="Haudenschild C."/>
            <person name="Kitzman J."/>
            <person name="Nakayama T."/>
            <person name="Izutsu Y."/>
            <person name="Robert J."/>
            <person name="Fortriede J."/>
            <person name="Burns K."/>
            <person name="Lotay V."/>
            <person name="Karimi K."/>
            <person name="Yasuoka Y."/>
            <person name="Dichmann D.S."/>
            <person name="Flajnik M.F."/>
            <person name="Houston D.W."/>
            <person name="Shendure J."/>
            <person name="DuPasquier L."/>
            <person name="Vize P.D."/>
            <person name="Zorn A.M."/>
            <person name="Ito M."/>
            <person name="Marcotte E.M."/>
            <person name="Wallingford J.B."/>
            <person name="Ito Y."/>
            <person name="Asashima M."/>
            <person name="Ueno N."/>
            <person name="Matsuda Y."/>
            <person name="Veenstra G.J."/>
            <person name="Fujiyama A."/>
            <person name="Harland R.M."/>
            <person name="Taira M."/>
            <person name="Rokhsar D.S."/>
        </authorList>
    </citation>
    <scope>NUCLEOTIDE SEQUENCE [LARGE SCALE GENOMIC DNA]</scope>
    <source>
        <strain evidence="2">J</strain>
    </source>
</reference>
<organism evidence="1 2">
    <name type="scientific">Xenopus laevis</name>
    <name type="common">African clawed frog</name>
    <dbReference type="NCBI Taxonomy" id="8355"/>
    <lineage>
        <taxon>Eukaryota</taxon>
        <taxon>Metazoa</taxon>
        <taxon>Chordata</taxon>
        <taxon>Craniata</taxon>
        <taxon>Vertebrata</taxon>
        <taxon>Euteleostomi</taxon>
        <taxon>Amphibia</taxon>
        <taxon>Batrachia</taxon>
        <taxon>Anura</taxon>
        <taxon>Pipoidea</taxon>
        <taxon>Pipidae</taxon>
        <taxon>Xenopodinae</taxon>
        <taxon>Xenopus</taxon>
        <taxon>Xenopus</taxon>
    </lineage>
</organism>
<evidence type="ECO:0000313" key="1">
    <source>
        <dbReference type="EMBL" id="OCT96845.1"/>
    </source>
</evidence>
<evidence type="ECO:0000313" key="2">
    <source>
        <dbReference type="Proteomes" id="UP000694892"/>
    </source>
</evidence>
<sequence>MLGSTYNRSRGLQDTIRTIISLNELQTIPPSTGHIWKRGGGSKLDPAHNVFHKPTLASPPLLCGNIFSPP</sequence>